<keyword evidence="2" id="KW-1185">Reference proteome</keyword>
<dbReference type="RefSeq" id="WP_307248684.1">
    <property type="nucleotide sequence ID" value="NZ_JAUSQZ010000001.1"/>
</dbReference>
<dbReference type="EMBL" id="JAUSQZ010000001">
    <property type="protein sequence ID" value="MDP9829963.1"/>
    <property type="molecule type" value="Genomic_DNA"/>
</dbReference>
<organism evidence="1 2">
    <name type="scientific">Kineosporia succinea</name>
    <dbReference type="NCBI Taxonomy" id="84632"/>
    <lineage>
        <taxon>Bacteria</taxon>
        <taxon>Bacillati</taxon>
        <taxon>Actinomycetota</taxon>
        <taxon>Actinomycetes</taxon>
        <taxon>Kineosporiales</taxon>
        <taxon>Kineosporiaceae</taxon>
        <taxon>Kineosporia</taxon>
    </lineage>
</organism>
<evidence type="ECO:0000313" key="1">
    <source>
        <dbReference type="EMBL" id="MDP9829963.1"/>
    </source>
</evidence>
<proteinExistence type="predicted"/>
<reference evidence="1 2" key="1">
    <citation type="submission" date="2023-07" db="EMBL/GenBank/DDBJ databases">
        <title>Sequencing the genomes of 1000 actinobacteria strains.</title>
        <authorList>
            <person name="Klenk H.-P."/>
        </authorList>
    </citation>
    <scope>NUCLEOTIDE SEQUENCE [LARGE SCALE GENOMIC DNA]</scope>
    <source>
        <strain evidence="1 2">DSM 44388</strain>
    </source>
</reference>
<name>A0ABT9PB84_9ACTN</name>
<dbReference type="Proteomes" id="UP001235712">
    <property type="component" value="Unassembled WGS sequence"/>
</dbReference>
<comment type="caution">
    <text evidence="1">The sequence shown here is derived from an EMBL/GenBank/DDBJ whole genome shotgun (WGS) entry which is preliminary data.</text>
</comment>
<gene>
    <name evidence="1" type="ORF">J2S57_005712</name>
</gene>
<sequence length="143" mass="15635">MDPMTAGNAAEHADALTLGWGRAALKLEQGDLDTATHAALDALALSPAPDYPGLHATGLSGQKVLAHEDFPRGWSFFVPTLGVMVVNLDVYQAHVLAPSIHNHAWSVRHMPVPAWVRIDTEDWAIQDEMLRPAPESFDDDYGW</sequence>
<evidence type="ECO:0000313" key="2">
    <source>
        <dbReference type="Proteomes" id="UP001235712"/>
    </source>
</evidence>
<protein>
    <submittedName>
        <fullName evidence="1">Uncharacterized protein</fullName>
    </submittedName>
</protein>
<accession>A0ABT9PB84</accession>